<evidence type="ECO:0000259" key="2">
    <source>
        <dbReference type="PROSITE" id="PS50004"/>
    </source>
</evidence>
<dbReference type="Pfam" id="PF00168">
    <property type="entry name" value="C2"/>
    <property type="match status" value="1"/>
</dbReference>
<accession>A0ABQ8INA4</accession>
<protein>
    <recommendedName>
        <fullName evidence="2">C2 domain-containing protein</fullName>
    </recommendedName>
</protein>
<dbReference type="SMART" id="SM00239">
    <property type="entry name" value="C2"/>
    <property type="match status" value="1"/>
</dbReference>
<dbReference type="PANTHER" id="PTHR32246">
    <property type="entry name" value="INGRESSION PROTEIN FIC1"/>
    <property type="match status" value="1"/>
</dbReference>
<dbReference type="Proteomes" id="UP000827721">
    <property type="component" value="Unassembled WGS sequence"/>
</dbReference>
<feature type="region of interest" description="Disordered" evidence="1">
    <location>
        <begin position="179"/>
        <end position="227"/>
    </location>
</feature>
<feature type="compositionally biased region" description="Low complexity" evidence="1">
    <location>
        <begin position="196"/>
        <end position="209"/>
    </location>
</feature>
<dbReference type="CDD" id="cd04051">
    <property type="entry name" value="C2_SRC2_like"/>
    <property type="match status" value="1"/>
</dbReference>
<comment type="caution">
    <text evidence="3">The sequence shown here is derived from an EMBL/GenBank/DDBJ whole genome shotgun (WGS) entry which is preliminary data.</text>
</comment>
<proteinExistence type="predicted"/>
<evidence type="ECO:0000313" key="4">
    <source>
        <dbReference type="Proteomes" id="UP000827721"/>
    </source>
</evidence>
<dbReference type="InterPro" id="IPR035892">
    <property type="entry name" value="C2_domain_sf"/>
</dbReference>
<reference evidence="3 4" key="1">
    <citation type="submission" date="2021-02" db="EMBL/GenBank/DDBJ databases">
        <title>Plant Genome Project.</title>
        <authorList>
            <person name="Zhang R.-G."/>
        </authorList>
    </citation>
    <scope>NUCLEOTIDE SEQUENCE [LARGE SCALE GENOMIC DNA]</scope>
    <source>
        <tissue evidence="3">Leaves</tissue>
    </source>
</reference>
<evidence type="ECO:0000313" key="3">
    <source>
        <dbReference type="EMBL" id="KAH7578005.1"/>
    </source>
</evidence>
<dbReference type="PANTHER" id="PTHR32246:SF69">
    <property type="entry name" value="CALCIUM-DEPENDENT LIPID-BINDING (CALB DOMAIN) FAMILY PROTEIN"/>
    <property type="match status" value="1"/>
</dbReference>
<dbReference type="InterPro" id="IPR000008">
    <property type="entry name" value="C2_dom"/>
</dbReference>
<dbReference type="InterPro" id="IPR044750">
    <property type="entry name" value="C2_SRC2/BAP"/>
</dbReference>
<keyword evidence="4" id="KW-1185">Reference proteome</keyword>
<dbReference type="Gene3D" id="2.60.40.150">
    <property type="entry name" value="C2 domain"/>
    <property type="match status" value="1"/>
</dbReference>
<organism evidence="3 4">
    <name type="scientific">Xanthoceras sorbifolium</name>
    <dbReference type="NCBI Taxonomy" id="99658"/>
    <lineage>
        <taxon>Eukaryota</taxon>
        <taxon>Viridiplantae</taxon>
        <taxon>Streptophyta</taxon>
        <taxon>Embryophyta</taxon>
        <taxon>Tracheophyta</taxon>
        <taxon>Spermatophyta</taxon>
        <taxon>Magnoliopsida</taxon>
        <taxon>eudicotyledons</taxon>
        <taxon>Gunneridae</taxon>
        <taxon>Pentapetalae</taxon>
        <taxon>rosids</taxon>
        <taxon>malvids</taxon>
        <taxon>Sapindales</taxon>
        <taxon>Sapindaceae</taxon>
        <taxon>Xanthoceroideae</taxon>
        <taxon>Xanthoceras</taxon>
    </lineage>
</organism>
<feature type="domain" description="C2" evidence="2">
    <location>
        <begin position="1"/>
        <end position="108"/>
    </location>
</feature>
<evidence type="ECO:0000256" key="1">
    <source>
        <dbReference type="SAM" id="MobiDB-lite"/>
    </source>
</evidence>
<sequence length="250" mass="26663">MATHILKINLISAQGLKLQSSSRQMRTYALAWVDPDTKLRSRVDRIGADNPTWNDMFFFKVTSGFLSSETSSLSIEIYAVGYLRDNLIGTARFLIGNIPLSATMKTPSFTAVQIRRPSGRCQGLLNIGAMLIDGSDIAALDGVSAIGYRDLMGESPRGKHDGGRIRKSKSIMEELSNLGAVEDDSAENSPRGGGSPNSTASSSSNASTALKELSLNGSPKLPPKNRIRSASDGVLCGLITRSASGHNIAF</sequence>
<dbReference type="SUPFAM" id="SSF49562">
    <property type="entry name" value="C2 domain (Calcium/lipid-binding domain, CaLB)"/>
    <property type="match status" value="1"/>
</dbReference>
<dbReference type="EMBL" id="JAFEMO010000001">
    <property type="protein sequence ID" value="KAH7578005.1"/>
    <property type="molecule type" value="Genomic_DNA"/>
</dbReference>
<dbReference type="PROSITE" id="PS50004">
    <property type="entry name" value="C2"/>
    <property type="match status" value="1"/>
</dbReference>
<name>A0ABQ8INA4_9ROSI</name>
<gene>
    <name evidence="3" type="ORF">JRO89_XS01G0326600</name>
</gene>